<dbReference type="InterPro" id="IPR031325">
    <property type="entry name" value="RHS_repeat"/>
</dbReference>
<dbReference type="InterPro" id="IPR022045">
    <property type="entry name" value="TcdB_toxin_mid/N"/>
</dbReference>
<dbReference type="RefSeq" id="WP_108824122.1">
    <property type="nucleotide sequence ID" value="NZ_CP023004.1"/>
</dbReference>
<dbReference type="InterPro" id="IPR003961">
    <property type="entry name" value="FN3_dom"/>
</dbReference>
<dbReference type="Pfam" id="PF00041">
    <property type="entry name" value="fn3"/>
    <property type="match status" value="2"/>
</dbReference>
<gene>
    <name evidence="8" type="ORF">CKA38_02745</name>
</gene>
<dbReference type="InterPro" id="IPR003284">
    <property type="entry name" value="Sal_SpvB"/>
</dbReference>
<evidence type="ECO:0000313" key="8">
    <source>
        <dbReference type="EMBL" id="AWI08316.1"/>
    </source>
</evidence>
<evidence type="ECO:0000256" key="4">
    <source>
        <dbReference type="ARBA" id="ARBA00022737"/>
    </source>
</evidence>
<evidence type="ECO:0000256" key="5">
    <source>
        <dbReference type="ARBA" id="ARBA00023026"/>
    </source>
</evidence>
<dbReference type="PROSITE" id="PS50853">
    <property type="entry name" value="FN3"/>
    <property type="match status" value="2"/>
</dbReference>
<dbReference type="Pfam" id="PF05593">
    <property type="entry name" value="RHS_repeat"/>
    <property type="match status" value="1"/>
</dbReference>
<dbReference type="Pfam" id="PF25023">
    <property type="entry name" value="TEN_YD-shell"/>
    <property type="match status" value="1"/>
</dbReference>
<keyword evidence="6" id="KW-0472">Membrane</keyword>
<keyword evidence="9" id="KW-1185">Reference proteome</keyword>
<dbReference type="Gene3D" id="2.60.40.10">
    <property type="entry name" value="Immunoglobulins"/>
    <property type="match status" value="4"/>
</dbReference>
<dbReference type="Pfam" id="PF13517">
    <property type="entry name" value="FG-GAP_3"/>
    <property type="match status" value="2"/>
</dbReference>
<dbReference type="GO" id="GO:0005737">
    <property type="term" value="C:cytoplasm"/>
    <property type="evidence" value="ECO:0007669"/>
    <property type="project" value="InterPro"/>
</dbReference>
<evidence type="ECO:0000256" key="3">
    <source>
        <dbReference type="ARBA" id="ARBA00022729"/>
    </source>
</evidence>
<keyword evidence="3" id="KW-0732">Signal</keyword>
<feature type="transmembrane region" description="Helical" evidence="6">
    <location>
        <begin position="3249"/>
        <end position="3270"/>
    </location>
</feature>
<dbReference type="CDD" id="cd00063">
    <property type="entry name" value="FN3"/>
    <property type="match status" value="1"/>
</dbReference>
<evidence type="ECO:0000259" key="7">
    <source>
        <dbReference type="PROSITE" id="PS50853"/>
    </source>
</evidence>
<dbReference type="EMBL" id="CP023004">
    <property type="protein sequence ID" value="AWI08316.1"/>
    <property type="molecule type" value="Genomic_DNA"/>
</dbReference>
<protein>
    <recommendedName>
        <fullName evidence="7">Fibronectin type-III domain-containing protein</fullName>
    </recommendedName>
</protein>
<keyword evidence="5" id="KW-0843">Virulence</keyword>
<dbReference type="InterPro" id="IPR032350">
    <property type="entry name" value="Nbr1_FW"/>
</dbReference>
<dbReference type="InterPro" id="IPR022385">
    <property type="entry name" value="Rhs_assc_core"/>
</dbReference>
<reference evidence="8 9" key="1">
    <citation type="journal article" date="2018" name="Syst. Appl. Microbiol.">
        <title>Ereboglobus luteus gen. nov. sp. nov. from cockroach guts, and new insights into the oxygen relationship of the genera Opitutus and Didymococcus (Verrucomicrobia: Opitutaceae).</title>
        <authorList>
            <person name="Tegtmeier D."/>
            <person name="Belitz A."/>
            <person name="Radek R."/>
            <person name="Heimerl T."/>
            <person name="Brune A."/>
        </authorList>
    </citation>
    <scope>NUCLEOTIDE SEQUENCE [LARGE SCALE GENOMIC DNA]</scope>
    <source>
        <strain evidence="8 9">Ho45</strain>
    </source>
</reference>
<organism evidence="8 9">
    <name type="scientific">Ereboglobus luteus</name>
    <dbReference type="NCBI Taxonomy" id="1796921"/>
    <lineage>
        <taxon>Bacteria</taxon>
        <taxon>Pseudomonadati</taxon>
        <taxon>Verrucomicrobiota</taxon>
        <taxon>Opitutia</taxon>
        <taxon>Opitutales</taxon>
        <taxon>Opitutaceae</taxon>
        <taxon>Ereboglobus</taxon>
    </lineage>
</organism>
<dbReference type="InterPro" id="IPR036116">
    <property type="entry name" value="FN3_sf"/>
</dbReference>
<keyword evidence="4" id="KW-0677">Repeat</keyword>
<dbReference type="KEGG" id="elut:CKA38_02745"/>
<dbReference type="NCBIfam" id="TIGR03696">
    <property type="entry name" value="Rhs_assc_core"/>
    <property type="match status" value="1"/>
</dbReference>
<feature type="transmembrane region" description="Helical" evidence="6">
    <location>
        <begin position="3311"/>
        <end position="3331"/>
    </location>
</feature>
<dbReference type="InterPro" id="IPR013517">
    <property type="entry name" value="FG-GAP"/>
</dbReference>
<comment type="subcellular location">
    <subcellularLocation>
        <location evidence="1">Secreted</location>
    </subcellularLocation>
</comment>
<dbReference type="Proteomes" id="UP000244896">
    <property type="component" value="Chromosome"/>
</dbReference>
<evidence type="ECO:0000256" key="1">
    <source>
        <dbReference type="ARBA" id="ARBA00004613"/>
    </source>
</evidence>
<evidence type="ECO:0000313" key="9">
    <source>
        <dbReference type="Proteomes" id="UP000244896"/>
    </source>
</evidence>
<dbReference type="GO" id="GO:0005576">
    <property type="term" value="C:extracellular region"/>
    <property type="evidence" value="ECO:0007669"/>
    <property type="project" value="UniProtKB-SubCell"/>
</dbReference>
<dbReference type="Gene3D" id="2.180.10.10">
    <property type="entry name" value="RHS repeat-associated core"/>
    <property type="match status" value="3"/>
</dbReference>
<evidence type="ECO:0000256" key="6">
    <source>
        <dbReference type="SAM" id="Phobius"/>
    </source>
</evidence>
<dbReference type="SMART" id="SM00060">
    <property type="entry name" value="FN3"/>
    <property type="match status" value="2"/>
</dbReference>
<dbReference type="OrthoDB" id="9816589at2"/>
<keyword evidence="2" id="KW-0964">Secreted</keyword>
<accession>A0A2U8E0F8</accession>
<dbReference type="InterPro" id="IPR050708">
    <property type="entry name" value="T6SS_VgrG/RHS"/>
</dbReference>
<dbReference type="SUPFAM" id="SSF49265">
    <property type="entry name" value="Fibronectin type III"/>
    <property type="match status" value="2"/>
</dbReference>
<dbReference type="InterPro" id="IPR006530">
    <property type="entry name" value="YD"/>
</dbReference>
<dbReference type="InterPro" id="IPR028994">
    <property type="entry name" value="Integrin_alpha_N"/>
</dbReference>
<dbReference type="InterPro" id="IPR056823">
    <property type="entry name" value="TEN-like_YD-shell"/>
</dbReference>
<dbReference type="SUPFAM" id="SSF69318">
    <property type="entry name" value="Integrin alpha N-terminal domain"/>
    <property type="match status" value="1"/>
</dbReference>
<keyword evidence="6" id="KW-0812">Transmembrane</keyword>
<feature type="transmembrane region" description="Helical" evidence="6">
    <location>
        <begin position="3277"/>
        <end position="3299"/>
    </location>
</feature>
<dbReference type="InterPro" id="IPR013783">
    <property type="entry name" value="Ig-like_fold"/>
</dbReference>
<feature type="domain" description="Fibronectin type-III" evidence="7">
    <location>
        <begin position="1280"/>
        <end position="1366"/>
    </location>
</feature>
<feature type="domain" description="Fibronectin type-III" evidence="7">
    <location>
        <begin position="525"/>
        <end position="610"/>
    </location>
</feature>
<proteinExistence type="predicted"/>
<sequence>MKLPKTIRNLLIILVTVFVIQPAARSGYVIRCQTDYEEYCWTEYDSYIVSYYECWTEYEWVEDGEGGYYVADEYCEWVEEWVDEEREVCELVEFDDCWQEWVNEPHTVSINPNSTVTLTLGQSRTYSSAASAGSYEAENRTLTAHGIDWKAPGGSWVSESVSITTPGSTNLGALTGGMARGVSLSGVTQNSRSVTLTPTQTGTYTVRFTAQDNVGNIWHSTSHNLVVASLPELPAPAAPGFIEPQEANDYGYVDIPYSETVNYFINGQAASSHDPLIAPGYTVTVTAEPAAGYSFPSNAITSWTHTFGALPTSVAPQFIEPENGNAHGCVIIPHYASEAGSIIYRINGNTGIYEGNYYFPTGTTVTVTVEPAPGFFFPDGTVTTWTHTFGAGEPPPANSGNNAVFVSSSNIPSTMTPGQTVTVSVTMQNTGSTTWGNHSSHPYSLGSQNPQDNTTWSLRRVSVGASPVPPGDTKTFNFAITAPPVPGSYNFQWRMVQDGVEWFGASSSNATISVANAVVVPLPEPPANLAASNITTNSATITWTASSGSVSVADYLVFLDGREIGSTGNTSYALTGLEPSTAYVITVRARDAVGNVSNPGNSLTIITNSTGVTLMVTSFYLPASNVSSSLYRQLANASNSVDEMHIATAWERADDLPGMIGSEGGYISHSFQMQGMTKNGLIRDFLLQIWGGNLTYEGIVDGDHGTITKNQELEQLHRWLKNSIQNSLEGDSTAVAYTVYYDYVRDEDCDEDGNWYYGETTASEMGIDGYMVTMTGSEMVIPTPPQFINPETPNGQGCVVIPSVENIVYNIHISIPGSSDEGDDGYDDWYEDVPAGSYYYPYGTTITVSAHLPYDSETESYHFPKGSVTTEWINTFVVDGGVPGAPQEVTSLSIVASVADDLVKAANGGSITVYMGDSLKITSVATAAGWLSAHNIKGYAPGPAPFSIPYGIKTLAATATTASSLHVTTWEPLDPGTYTIYTEAFTGTSPGDQQQGVSGWPGYEGGPFGGSADKRITVNVRNNPTGSVELLDAGKTPIPLKDGAFTVTYGDTFYVRVSGSDSDGDVSQYYVSSPFPAGSSPCYTGDGYNGSKTFGPYTAKADGSFLVGGRVSDATAYNLPEPIPWGESRYGWYSSPQYTVQVTPPVFDAKFVSQSVPLEIRPNAKAEVWVTMKNTGNQPWVEDHSAGSIYSIIHGLRAQPAHTTWSVQGVSVGDMPVMPGEERTFRFTITAPQNPGNYDFQWCMSNSLRSWNSGTNPYSYFGESSDFISINVDPNAPVIPPRAPRELAVSDLTSTTATITWTAPLGDVIGYEFFRNGAVFGTTTDTTVTLTGLVPSTTYVITARALSADGTFSELSAPLSITTLDASSSEPPISPQDWAAQHGIISYDPLDGPLNDGLTYITKYNLDADPNNSHVGSSETGGTVPAIMDQVGVATQIIGSGTYVPGSTAGEFAVDKNGSATYSIPIAVTPGTAGVQPSISLEYSSANGSGIAGFGWSLAGLSSIVRGGQSELVDGQRRAIDFTYADRYYFDGQRLVAISGQDGQNGTEYRLESDNFTRVVSYGNAGQGPAWFKAWTKSGLIIELGNTTDSTQKIGNRNEILTWQVNKISDTAGNYMTFEYIFDPVSGQQVIDKIKYTGNISGGVTPYASVQFDYGDRPDVSSGYIRGAKVTSNNRLETIKVFYGSEMVRKYELAYVQRDYNNRSMLASVTESGADGMAYKPITFEYSNPPYEWEEMPTTKRPPVMLGDSSQVSQGVTFIDLDGDGRVDCVQKTKRKSANLNLSQAWLNKAGSWIEADGANGGPDYRLPNACNLFDETTGLSDTGTRFADFNGDGLIDVISLDGSVYLNTGSSFVFSTRYSLPYSTPYVQSTHLKRRRIEVMDLNGDGKPDIVSILNYNSSYTSATDTWINKGEGTDNVRGSAWQFTSEFFIPEKKYFPASDDPGVRHIDVNGDGLVDVVCHTSRDGIIEKYAWINTGSRFVSAPDYEPPMPLGVGNFFYAPEPSNSIGAEFVDLNGDGLPDYVCHYTGFTGLKNFVYLNTGAGWVQGPDSHRAPAELAYIKETGGLHYFTQRGCAFIDINGDGLPDFVNADNNIQDQNADSTVMINTGTSWTPAPATMNLPYLLVSGDKNNTGATLNDFDDDGAIDQAWRWGTGNSKGAMSNKRINPDRLVKATSSLGVSVQVTYAALTERDPDTDEPVVYDKGTGAASPRIDVTMPMHVVKTVAHDDGRGGTYDIDYRYGGLRVEPKRGLLGFDRMQVTDMRTGIRTETFYSQEYQTAGMVTRVVTTAPNGTPAGVVLNESANEFGCRAYGPGGKVYFPYVARTDQITNDLTGAEISTVTTSYEFDAYGNATSIFVDTSDTTGTHTKTTTSIFENWTGSSQSPDRWLLGRLMVSSVTTEAPGVPSQTRTSAFEYDPDTGLLTKEIIEPDSINDPSPDPTLELTTTYEYDDFGNKTKATTEGAGLDEDRVIETTYDSKGRFPEETKNAKDHTETYIYNQKLGVIEQTTGPNDIKTRWEYDGFARPVREIRAYGTGAQTETTTDYLWITDSAAPGSTYLIKTKSSGSAPAITFYDYMGRAIANWAVTPGGLDRQPRVSVTETAYDEYGRAWAQSMPHYFGDYVSWAKTYYDILSRPVTIVTPDEDAPNREVISTIEYDGLVTRTTNPLGQVEESTKNTQGQIVKRINNAGGIGVEKGEIRYTYDAYGNLLKTAVHREGGTPVETTFFYDNRGRKTRMTDPDMGTWSYEYNALGELIKQTDAKNQVTEMVYDVLGRMTRRTDDDGTVTTWTYDTAANGTGKLASLSVTDPNVTDPISTNYSESFTYDTLGRLASHTKTIDGIPYVTGQEYDQYSRPSVMTYPGGFRVKNYYDTLGVLREVRADGGTIPTSGLYRDVLPNQLFWQADSHTVAGAIDGSTYGNGLTYDAIVSPITGRTKAIVASVSAAAGGHYAINYAYLHDAIGQVTLRMDYIGNRKECFAYDGLNRLVSHTVNDNPATAVSYDALGNITEKSDVGSYYYTSGKPHAVTRAGVKNYTYDANGNQTAGADRTLEWSSANQVRKITKGGLSTTFRFGADRERIVQQHSDGTKTVYVGSAYEVVTHSGGLKEEKFHIFTPLGRTATRTVYNDGRIETRYHHQDGLGSTVAVSDEHGKIEKSFAFDPWGNRLPLVDLRTEAGGEITRGFTDHEHLDDFGLIHMNGRIFDPVLARFLSADPFIGDASNAQTFNRYSYVENNPLNATDPSGYFSFWDGLQIVMVVAVCVIVSMATYGAASPYMSAFAATVLAGAASGFAGAYISVSMAGGSPSAALKAGLRGGAVGALTAAATFGIGQYFDAGRGIWANDYANWTGRTLAHATVGGISSELQGGEFRHGFYSSAASNGIMHMGGPQSGKQAGSGGVMGFMGGSKGGVYVAARTSVAALIGGTAAAISGGKFVNGAVTSAMQHLFNAEANSVGAAKSDDVGIVKQEKDMVDVAFYDVTAKSRPVTDEFGGPVMDSNGNPIMEAGAEHFKLAAEKSGKRVVGVKSAWGMRKWLRANKGTYDSIAYFGHGNNEGAYINNRRIGNYTIRRMSSSLSSKGRLYLFCCNVSIVSVRYAIVMQPTQRLYANIGILNISSRGTIYHTDTISPKGNIYMMNYYGGKRK</sequence>
<dbReference type="PANTHER" id="PTHR32305">
    <property type="match status" value="1"/>
</dbReference>
<evidence type="ECO:0000256" key="2">
    <source>
        <dbReference type="ARBA" id="ARBA00022525"/>
    </source>
</evidence>
<name>A0A2U8E0F8_9BACT</name>
<keyword evidence="6" id="KW-1133">Transmembrane helix</keyword>
<dbReference type="Pfam" id="PF03534">
    <property type="entry name" value="SpvB"/>
    <property type="match status" value="1"/>
</dbReference>
<dbReference type="Pfam" id="PF16158">
    <property type="entry name" value="N_BRCA1_IG"/>
    <property type="match status" value="1"/>
</dbReference>
<dbReference type="Pfam" id="PF12256">
    <property type="entry name" value="TcdB_toxin_midN"/>
    <property type="match status" value="1"/>
</dbReference>
<dbReference type="PANTHER" id="PTHR32305:SF15">
    <property type="entry name" value="PROTEIN RHSA-RELATED"/>
    <property type="match status" value="1"/>
</dbReference>
<dbReference type="NCBIfam" id="TIGR01643">
    <property type="entry name" value="YD_repeat_2x"/>
    <property type="match status" value="2"/>
</dbReference>